<proteinExistence type="predicted"/>
<evidence type="ECO:0000256" key="1">
    <source>
        <dbReference type="SAM" id="MobiDB-lite"/>
    </source>
</evidence>
<dbReference type="KEGG" id="nss:113417298"/>
<evidence type="ECO:0000313" key="3">
    <source>
        <dbReference type="RefSeq" id="XP_026531394.1"/>
    </source>
</evidence>
<dbReference type="GO" id="GO:1905515">
    <property type="term" value="P:non-motile cilium assembly"/>
    <property type="evidence" value="ECO:0007669"/>
    <property type="project" value="InterPro"/>
</dbReference>
<feature type="compositionally biased region" description="Basic residues" evidence="1">
    <location>
        <begin position="763"/>
        <end position="777"/>
    </location>
</feature>
<dbReference type="PANTHER" id="PTHR31191:SF4">
    <property type="entry name" value="CENTROSOMAL PROTEIN OF 126 KDA"/>
    <property type="match status" value="1"/>
</dbReference>
<dbReference type="GO" id="GO:0007052">
    <property type="term" value="P:mitotic spindle organization"/>
    <property type="evidence" value="ECO:0007669"/>
    <property type="project" value="InterPro"/>
</dbReference>
<feature type="region of interest" description="Disordered" evidence="1">
    <location>
        <begin position="283"/>
        <end position="316"/>
    </location>
</feature>
<sequence length="1204" mass="133755">MELGGGGGGGGGSYYANSWRPATAVAAERSSPTLGRAPAEVAAAGADLSAAAPGWRKGLSESAPPRGLGRRSLNAFVPCTNLKVLLERDLSKERHELLKDQRLFRNRARKHSIETNKRRRQLEEKWKESEEKEQKFREQILLQRKLKHQEATEKFQRSHLATSQRKKGGQRKPENKLDEAQKFQVSGLSSSRVIGSSIGPNSSATRNGPFQWKQNSAKAIYDRTLQVKNRINPCNGQLLLQRNLDEKQHQSQPHSGNSQDFHQEVNKITHSGSVCSVDSLEDKEQNGSCTAPGNASSLSTQEESSFQHPEGTRSRSKHFCAEHDDTFSKNQHVNNWLRNLKTSNIQAASPFRDILIKYNVVPSDEIRCNPDLKSSVPTSSEQRESEACACDGNLTFVQNQTEDKSVLLICPSSNLISTGDPLPADSPAAKLNKVWLVPNPSPAASEQENFEFSENNRTLSTETFDPSVDLSNQQWNVTSYFSNSFLLNCMQKGKDIHAARCTEDTDYVAEGKGEKHSDPINIEATTFEEPSKNSTDQHKDIEEGKEAEIILPVPQGEGATNSSDPEQQNSDNMCERKVMKLPKSILKKESKYELSCFKAMVVNKGIKFGHQPVASVRDSVELAKIKGKDGEVQRNCKKLRWFDEINRVVEINNSEKNPESCVNDISQAKPQAPSFQLKTTASKNNLRSIPSCLLNSVFPENNLETSQISAKLATVGNSERENAVHNVLVPKGYHIAKQAWIAPRSEEMIPFIYNCDPKNSKTNPRKGRMKMIKRPKSAKVPSSTIITKNRKSAIIRPQSASEATKIVRAPGKIIIPHAPCKPIQSKKTDEKPTDVLSQSSNLSKPSTDAENSQSDKNLLPECQTLARGYTDDPSTSGSPYSQITMIRPSYSIYTYEPLTKSKCIINSIPPVVHYSNISRRSPMFSENGLCPDRIPTDEEITILWQGVHRALVQRDGAAGDSQHYASLCNNSNNGDLQHARSNVSHITIDGGHLMSNMKSGVRVNPIMSSQPSAHFAFARRKQINENNENKRKALLEQRRQMSASSARKSTGAGQNISQAPLQVHSQCMFEPVRVAGGVNNSDEDGTTQFLIPENLVNLSAAEGEILAGLDTSQPYRQIAVRNRPPRQGMSALSFEEHKVLQSLDRINHRLQNVHETINKNPSSTSVLQTISPLVTSPSYMDIMPPMQRYRSILDATHSLKQRRY</sequence>
<keyword evidence="2" id="KW-1185">Reference proteome</keyword>
<feature type="region of interest" description="Disordered" evidence="1">
    <location>
        <begin position="759"/>
        <end position="783"/>
    </location>
</feature>
<dbReference type="GO" id="GO:0005813">
    <property type="term" value="C:centrosome"/>
    <property type="evidence" value="ECO:0007669"/>
    <property type="project" value="InterPro"/>
</dbReference>
<gene>
    <name evidence="3" type="primary">CEP126</name>
</gene>
<dbReference type="InterPro" id="IPR028257">
    <property type="entry name" value="CEP126"/>
</dbReference>
<accession>A0A6J1UUT6</accession>
<feature type="region of interest" description="Disordered" evidence="1">
    <location>
        <begin position="818"/>
        <end position="857"/>
    </location>
</feature>
<dbReference type="GO" id="GO:0031122">
    <property type="term" value="P:cytoplasmic microtubule organization"/>
    <property type="evidence" value="ECO:0007669"/>
    <property type="project" value="InterPro"/>
</dbReference>
<dbReference type="PANTHER" id="PTHR31191">
    <property type="entry name" value="CENTROSOMAL PROTEIN CEP126"/>
    <property type="match status" value="1"/>
</dbReference>
<feature type="region of interest" description="Disordered" evidence="1">
    <location>
        <begin position="148"/>
        <end position="210"/>
    </location>
</feature>
<organism evidence="2 3">
    <name type="scientific">Notechis scutatus</name>
    <name type="common">mainland tiger snake</name>
    <dbReference type="NCBI Taxonomy" id="8663"/>
    <lineage>
        <taxon>Eukaryota</taxon>
        <taxon>Metazoa</taxon>
        <taxon>Chordata</taxon>
        <taxon>Craniata</taxon>
        <taxon>Vertebrata</taxon>
        <taxon>Euteleostomi</taxon>
        <taxon>Lepidosauria</taxon>
        <taxon>Squamata</taxon>
        <taxon>Bifurcata</taxon>
        <taxon>Unidentata</taxon>
        <taxon>Episquamata</taxon>
        <taxon>Toxicofera</taxon>
        <taxon>Serpentes</taxon>
        <taxon>Colubroidea</taxon>
        <taxon>Elapidae</taxon>
        <taxon>Hydrophiinae</taxon>
        <taxon>Notechis</taxon>
    </lineage>
</organism>
<feature type="compositionally biased region" description="Basic and acidic residues" evidence="1">
    <location>
        <begin position="171"/>
        <end position="181"/>
    </location>
</feature>
<dbReference type="CTD" id="57562"/>
<evidence type="ECO:0000313" key="2">
    <source>
        <dbReference type="Proteomes" id="UP000504612"/>
    </source>
</evidence>
<dbReference type="GO" id="GO:0030496">
    <property type="term" value="C:midbody"/>
    <property type="evidence" value="ECO:0007669"/>
    <property type="project" value="TreeGrafter"/>
</dbReference>
<dbReference type="Pfam" id="PF15352">
    <property type="entry name" value="K1377"/>
    <property type="match status" value="2"/>
</dbReference>
<reference evidence="3" key="1">
    <citation type="submission" date="2025-08" db="UniProtKB">
        <authorList>
            <consortium name="RefSeq"/>
        </authorList>
    </citation>
    <scope>IDENTIFICATION</scope>
</reference>
<dbReference type="AlphaFoldDB" id="A0A6J1UUT6"/>
<dbReference type="GeneID" id="113417298"/>
<feature type="compositionally biased region" description="Polar residues" evidence="1">
    <location>
        <begin position="200"/>
        <end position="210"/>
    </location>
</feature>
<protein>
    <submittedName>
        <fullName evidence="3">Centrosomal protein of 126 kDa</fullName>
    </submittedName>
</protein>
<dbReference type="GO" id="GO:0097546">
    <property type="term" value="C:ciliary base"/>
    <property type="evidence" value="ECO:0007669"/>
    <property type="project" value="InterPro"/>
</dbReference>
<feature type="compositionally biased region" description="Polar residues" evidence="1">
    <location>
        <begin position="286"/>
        <end position="307"/>
    </location>
</feature>
<dbReference type="RefSeq" id="XP_026531394.1">
    <property type="nucleotide sequence ID" value="XM_026675609.1"/>
</dbReference>
<dbReference type="Proteomes" id="UP000504612">
    <property type="component" value="Unplaced"/>
</dbReference>
<name>A0A6J1UUT6_9SAUR</name>
<feature type="compositionally biased region" description="Low complexity" evidence="1">
    <location>
        <begin position="185"/>
        <end position="199"/>
    </location>
</feature>
<feature type="compositionally biased region" description="Polar residues" evidence="1">
    <location>
        <begin position="835"/>
        <end position="856"/>
    </location>
</feature>